<evidence type="ECO:0000259" key="12">
    <source>
        <dbReference type="PROSITE" id="PS50262"/>
    </source>
</evidence>
<feature type="domain" description="G-protein coupled receptors family 1 profile" evidence="12">
    <location>
        <begin position="46"/>
        <end position="295"/>
    </location>
</feature>
<dbReference type="STRING" id="10141.ENSCPOP00000012081"/>
<evidence type="ECO:0000313" key="13">
    <source>
        <dbReference type="Ensembl" id="ENSCPOP00000012081.3"/>
    </source>
</evidence>
<keyword evidence="6 11" id="KW-1133">Transmembrane helix</keyword>
<evidence type="ECO:0000256" key="7">
    <source>
        <dbReference type="ARBA" id="ARBA00023040"/>
    </source>
</evidence>
<feature type="transmembrane region" description="Helical" evidence="11">
    <location>
        <begin position="202"/>
        <end position="230"/>
    </location>
</feature>
<dbReference type="GeneTree" id="ENSGT01150000286968"/>
<feature type="transmembrane region" description="Helical" evidence="11">
    <location>
        <begin position="65"/>
        <end position="87"/>
    </location>
</feature>
<dbReference type="Pfam" id="PF13853">
    <property type="entry name" value="7tm_4"/>
    <property type="match status" value="1"/>
</dbReference>
<dbReference type="VEuPathDB" id="HostDB:ENSCPOG00000013419"/>
<reference evidence="14" key="1">
    <citation type="journal article" date="2011" name="Nature">
        <title>A high-resolution map of human evolutionary constraint using 29 mammals.</title>
        <authorList>
            <person name="Lindblad-Toh K."/>
            <person name="Garber M."/>
            <person name="Zuk O."/>
            <person name="Lin M.F."/>
            <person name="Parker B.J."/>
            <person name="Washietl S."/>
            <person name="Kheradpour P."/>
            <person name="Ernst J."/>
            <person name="Jordan G."/>
            <person name="Mauceli E."/>
            <person name="Ward L.D."/>
            <person name="Lowe C.B."/>
            <person name="Holloway A.K."/>
            <person name="Clamp M."/>
            <person name="Gnerre S."/>
            <person name="Alfoldi J."/>
            <person name="Beal K."/>
            <person name="Chang J."/>
            <person name="Clawson H."/>
            <person name="Cuff J."/>
            <person name="Di Palma F."/>
            <person name="Fitzgerald S."/>
            <person name="Flicek P."/>
            <person name="Guttman M."/>
            <person name="Hubisz M.J."/>
            <person name="Jaffe D.B."/>
            <person name="Jungreis I."/>
            <person name="Kent W.J."/>
            <person name="Kostka D."/>
            <person name="Lara M."/>
            <person name="Martins A.L."/>
            <person name="Massingham T."/>
            <person name="Moltke I."/>
            <person name="Raney B.J."/>
            <person name="Rasmussen M.D."/>
            <person name="Robinson J."/>
            <person name="Stark A."/>
            <person name="Vilella A.J."/>
            <person name="Wen J."/>
            <person name="Xie X."/>
            <person name="Zody M.C."/>
            <person name="Baldwin J."/>
            <person name="Bloom T."/>
            <person name="Chin C.W."/>
            <person name="Heiman D."/>
            <person name="Nicol R."/>
            <person name="Nusbaum C."/>
            <person name="Young S."/>
            <person name="Wilkinson J."/>
            <person name="Worley K.C."/>
            <person name="Kovar C.L."/>
            <person name="Muzny D.M."/>
            <person name="Gibbs R.A."/>
            <person name="Cree A."/>
            <person name="Dihn H.H."/>
            <person name="Fowler G."/>
            <person name="Jhangiani S."/>
            <person name="Joshi V."/>
            <person name="Lee S."/>
            <person name="Lewis L.R."/>
            <person name="Nazareth L.V."/>
            <person name="Okwuonu G."/>
            <person name="Santibanez J."/>
            <person name="Warren W.C."/>
            <person name="Mardis E.R."/>
            <person name="Weinstock G.M."/>
            <person name="Wilson R.K."/>
            <person name="Delehaunty K."/>
            <person name="Dooling D."/>
            <person name="Fronik C."/>
            <person name="Fulton L."/>
            <person name="Fulton B."/>
            <person name="Graves T."/>
            <person name="Minx P."/>
            <person name="Sodergren E."/>
            <person name="Birney E."/>
            <person name="Margulies E.H."/>
            <person name="Herrero J."/>
            <person name="Green E.D."/>
            <person name="Haussler D."/>
            <person name="Siepel A."/>
            <person name="Goldman N."/>
            <person name="Pollard K.S."/>
            <person name="Pedersen J.S."/>
            <person name="Lander E.S."/>
            <person name="Kellis M."/>
        </authorList>
    </citation>
    <scope>NUCLEOTIDE SEQUENCE [LARGE SCALE GENOMIC DNA]</scope>
    <source>
        <strain evidence="14">2N</strain>
    </source>
</reference>
<keyword evidence="4 11" id="KW-0812">Transmembrane</keyword>
<organism evidence="13 14">
    <name type="scientific">Cavia porcellus</name>
    <name type="common">Guinea pig</name>
    <dbReference type="NCBI Taxonomy" id="10141"/>
    <lineage>
        <taxon>Eukaryota</taxon>
        <taxon>Metazoa</taxon>
        <taxon>Chordata</taxon>
        <taxon>Craniata</taxon>
        <taxon>Vertebrata</taxon>
        <taxon>Euteleostomi</taxon>
        <taxon>Mammalia</taxon>
        <taxon>Eutheria</taxon>
        <taxon>Euarchontoglires</taxon>
        <taxon>Glires</taxon>
        <taxon>Rodentia</taxon>
        <taxon>Hystricomorpha</taxon>
        <taxon>Caviidae</taxon>
        <taxon>Cavia</taxon>
    </lineage>
</organism>
<dbReference type="InParanoid" id="H0VNP6"/>
<dbReference type="PROSITE" id="PS50262">
    <property type="entry name" value="G_PROTEIN_RECEP_F1_2"/>
    <property type="match status" value="1"/>
</dbReference>
<dbReference type="PANTHER" id="PTHR26453">
    <property type="entry name" value="OLFACTORY RECEPTOR"/>
    <property type="match status" value="1"/>
</dbReference>
<reference evidence="13" key="3">
    <citation type="submission" date="2025-09" db="UniProtKB">
        <authorList>
            <consortium name="Ensembl"/>
        </authorList>
    </citation>
    <scope>IDENTIFICATION</scope>
    <source>
        <strain evidence="13">2N</strain>
    </source>
</reference>
<keyword evidence="10" id="KW-0807">Transducer</keyword>
<keyword evidence="2" id="KW-1003">Cell membrane</keyword>
<dbReference type="OMA" id="CSDICLY"/>
<keyword evidence="9" id="KW-0675">Receptor</keyword>
<keyword evidence="14" id="KW-1185">Reference proteome</keyword>
<keyword evidence="5" id="KW-0552">Olfaction</keyword>
<dbReference type="eggNOG" id="ENOG502T92R">
    <property type="taxonomic scope" value="Eukaryota"/>
</dbReference>
<dbReference type="PRINTS" id="PR00245">
    <property type="entry name" value="OLFACTORYR"/>
</dbReference>
<dbReference type="InterPro" id="IPR000725">
    <property type="entry name" value="Olfact_rcpt"/>
</dbReference>
<dbReference type="PRINTS" id="PR00237">
    <property type="entry name" value="GPCRRHODOPSN"/>
</dbReference>
<sequence>MNLGSLTTWNQTSSTDFILVGLFMDTKHAALLYTMIFIFFLLALASSAILIALIHLDLCLHTPMYFLLSQLSLMDLLNISITVPKMLVGQVTGDHTISPLGCEIQMSFYLTLAGAEFFLLGVMAYDKYAAICRPLHYLLLMSPRVCRLLADSSRCVGILDALLIALITLSFPYCQSRRILSFFCEAPALLKLSCSDICLYSLLMYLCCVLMILVPILVTLGSYTLILCLIQRTNSAKGPSEAFATCSSHIIVVVLFYGATLYFYILPSPYHTARQDMMGSALYTIITPVLNPLIYSLQNKDVARALSSMVQPRASFRSAARGKAGE</sequence>
<proteinExistence type="predicted"/>
<protein>
    <submittedName>
        <fullName evidence="13">Olfactory receptor 2T3-like</fullName>
    </submittedName>
</protein>
<evidence type="ECO:0000256" key="11">
    <source>
        <dbReference type="SAM" id="Phobius"/>
    </source>
</evidence>
<dbReference type="GO" id="GO:0005886">
    <property type="term" value="C:plasma membrane"/>
    <property type="evidence" value="ECO:0007669"/>
    <property type="project" value="UniProtKB-SubCell"/>
</dbReference>
<dbReference type="InterPro" id="IPR017452">
    <property type="entry name" value="GPCR_Rhodpsn_7TM"/>
</dbReference>
<dbReference type="Ensembl" id="ENSCPOT00000013550.3">
    <property type="protein sequence ID" value="ENSCPOP00000012081.3"/>
    <property type="gene ID" value="ENSCPOG00000013419.4"/>
</dbReference>
<dbReference type="EMBL" id="AAKN02002635">
    <property type="status" value="NOT_ANNOTATED_CDS"/>
    <property type="molecule type" value="Genomic_DNA"/>
</dbReference>
<dbReference type="FunFam" id="1.20.1070.10:FF:000008">
    <property type="entry name" value="Olfactory receptor"/>
    <property type="match status" value="1"/>
</dbReference>
<feature type="transmembrane region" description="Helical" evidence="11">
    <location>
        <begin position="155"/>
        <end position="173"/>
    </location>
</feature>
<evidence type="ECO:0000256" key="1">
    <source>
        <dbReference type="ARBA" id="ARBA00004651"/>
    </source>
</evidence>
<evidence type="ECO:0000256" key="5">
    <source>
        <dbReference type="ARBA" id="ARBA00022725"/>
    </source>
</evidence>
<dbReference type="HOGENOM" id="CLU_012526_1_0_1"/>
<reference evidence="13" key="2">
    <citation type="submission" date="2025-08" db="UniProtKB">
        <authorList>
            <consortium name="Ensembl"/>
        </authorList>
    </citation>
    <scope>IDENTIFICATION</scope>
    <source>
        <strain evidence="13">2N</strain>
    </source>
</reference>
<dbReference type="SUPFAM" id="SSF81321">
    <property type="entry name" value="Family A G protein-coupled receptor-like"/>
    <property type="match status" value="1"/>
</dbReference>
<evidence type="ECO:0000256" key="4">
    <source>
        <dbReference type="ARBA" id="ARBA00022692"/>
    </source>
</evidence>
<dbReference type="Proteomes" id="UP000005447">
    <property type="component" value="Unassembled WGS sequence"/>
</dbReference>
<evidence type="ECO:0000256" key="10">
    <source>
        <dbReference type="ARBA" id="ARBA00023224"/>
    </source>
</evidence>
<evidence type="ECO:0000256" key="8">
    <source>
        <dbReference type="ARBA" id="ARBA00023136"/>
    </source>
</evidence>
<evidence type="ECO:0000313" key="14">
    <source>
        <dbReference type="Proteomes" id="UP000005447"/>
    </source>
</evidence>
<keyword evidence="3" id="KW-0716">Sensory transduction</keyword>
<name>H0VNP6_CAVPO</name>
<feature type="transmembrane region" description="Helical" evidence="11">
    <location>
        <begin position="30"/>
        <end position="53"/>
    </location>
</feature>
<accession>H0VNP6</accession>
<keyword evidence="8 11" id="KW-0472">Membrane</keyword>
<dbReference type="InterPro" id="IPR000276">
    <property type="entry name" value="GPCR_Rhodpsn"/>
</dbReference>
<comment type="subcellular location">
    <subcellularLocation>
        <location evidence="1">Cell membrane</location>
        <topology evidence="1">Multi-pass membrane protein</topology>
    </subcellularLocation>
</comment>
<dbReference type="KEGG" id="cpoc:100727275"/>
<dbReference type="GO" id="GO:0004984">
    <property type="term" value="F:olfactory receptor activity"/>
    <property type="evidence" value="ECO:0007669"/>
    <property type="project" value="InterPro"/>
</dbReference>
<gene>
    <name evidence="13" type="primary">LOC100731076</name>
</gene>
<dbReference type="OrthoDB" id="9626080at2759"/>
<evidence type="ECO:0000256" key="3">
    <source>
        <dbReference type="ARBA" id="ARBA00022606"/>
    </source>
</evidence>
<feature type="transmembrane region" description="Helical" evidence="11">
    <location>
        <begin position="107"/>
        <end position="125"/>
    </location>
</feature>
<dbReference type="CDD" id="cd15421">
    <property type="entry name" value="7tmA_OR2T-like"/>
    <property type="match status" value="1"/>
</dbReference>
<dbReference type="AlphaFoldDB" id="H0VNP6"/>
<keyword evidence="7" id="KW-0297">G-protein coupled receptor</keyword>
<dbReference type="GO" id="GO:0004930">
    <property type="term" value="F:G protein-coupled receptor activity"/>
    <property type="evidence" value="ECO:0007669"/>
    <property type="project" value="UniProtKB-KW"/>
</dbReference>
<evidence type="ECO:0000256" key="9">
    <source>
        <dbReference type="ARBA" id="ARBA00023170"/>
    </source>
</evidence>
<dbReference type="Gene3D" id="1.20.1070.10">
    <property type="entry name" value="Rhodopsin 7-helix transmembrane proteins"/>
    <property type="match status" value="1"/>
</dbReference>
<feature type="transmembrane region" description="Helical" evidence="11">
    <location>
        <begin position="242"/>
        <end position="265"/>
    </location>
</feature>
<evidence type="ECO:0000256" key="2">
    <source>
        <dbReference type="ARBA" id="ARBA00022475"/>
    </source>
</evidence>
<evidence type="ECO:0000256" key="6">
    <source>
        <dbReference type="ARBA" id="ARBA00022989"/>
    </source>
</evidence>
<feature type="transmembrane region" description="Helical" evidence="11">
    <location>
        <begin position="277"/>
        <end position="297"/>
    </location>
</feature>